<comment type="caution">
    <text evidence="4">The sequence shown here is derived from an EMBL/GenBank/DDBJ whole genome shotgun (WGS) entry which is preliminary data.</text>
</comment>
<name>A0ABW4Y8A1_9GAMM</name>
<dbReference type="PROSITE" id="PS00903">
    <property type="entry name" value="CYT_DCMP_DEAMINASES_1"/>
    <property type="match status" value="1"/>
</dbReference>
<feature type="domain" description="CMP/dCMP-type deaminase" evidence="3">
    <location>
        <begin position="42"/>
        <end position="162"/>
    </location>
</feature>
<proteinExistence type="predicted"/>
<dbReference type="EC" id="3.5.4.33" evidence="4"/>
<evidence type="ECO:0000313" key="5">
    <source>
        <dbReference type="Proteomes" id="UP001597337"/>
    </source>
</evidence>
<keyword evidence="2" id="KW-0862">Zinc</keyword>
<dbReference type="EMBL" id="JBHUHX010000025">
    <property type="protein sequence ID" value="MFD2112407.1"/>
    <property type="molecule type" value="Genomic_DNA"/>
</dbReference>
<dbReference type="InterPro" id="IPR016193">
    <property type="entry name" value="Cytidine_deaminase-like"/>
</dbReference>
<dbReference type="Proteomes" id="UP001597337">
    <property type="component" value="Unassembled WGS sequence"/>
</dbReference>
<dbReference type="InterPro" id="IPR016192">
    <property type="entry name" value="APOBEC/CMP_deaminase_Zn-bd"/>
</dbReference>
<evidence type="ECO:0000313" key="4">
    <source>
        <dbReference type="EMBL" id="MFD2112407.1"/>
    </source>
</evidence>
<sequence>MTDSTNLDTNLRETTAPQPGAIRIDLPEWVPGFLASVPRPLADDRARMAWVLELTRENIRAGTGGPFGAALFAADSGRLIAVGVNRVVPAYCSIAHAEMVAIATAQQHLGHYDLRQALPGGSILYSSAEPCAMCLGALPWSGIDRLVYAARDADVRAIGFDEGDKPNDWISGYARRGIRVTAELLREEAAELLRRYAANGGEIYDPTATGHGDS</sequence>
<reference evidence="5" key="1">
    <citation type="journal article" date="2019" name="Int. J. Syst. Evol. Microbiol.">
        <title>The Global Catalogue of Microorganisms (GCM) 10K type strain sequencing project: providing services to taxonomists for standard genome sequencing and annotation.</title>
        <authorList>
            <consortium name="The Broad Institute Genomics Platform"/>
            <consortium name="The Broad Institute Genome Sequencing Center for Infectious Disease"/>
            <person name="Wu L."/>
            <person name="Ma J."/>
        </authorList>
    </citation>
    <scope>NUCLEOTIDE SEQUENCE [LARGE SCALE GENOMIC DNA]</scope>
    <source>
        <strain evidence="5">KACC 12597</strain>
    </source>
</reference>
<dbReference type="SUPFAM" id="SSF53927">
    <property type="entry name" value="Cytidine deaminase-like"/>
    <property type="match status" value="1"/>
</dbReference>
<dbReference type="PANTHER" id="PTHR11079">
    <property type="entry name" value="CYTOSINE DEAMINASE FAMILY MEMBER"/>
    <property type="match status" value="1"/>
</dbReference>
<dbReference type="PROSITE" id="PS51747">
    <property type="entry name" value="CYT_DCMP_DEAMINASES_2"/>
    <property type="match status" value="1"/>
</dbReference>
<dbReference type="CDD" id="cd01285">
    <property type="entry name" value="nucleoside_deaminase"/>
    <property type="match status" value="1"/>
</dbReference>
<dbReference type="InterPro" id="IPR002125">
    <property type="entry name" value="CMP_dCMP_dom"/>
</dbReference>
<dbReference type="RefSeq" id="WP_386026667.1">
    <property type="nucleotide sequence ID" value="NZ_JBHUHX010000025.1"/>
</dbReference>
<keyword evidence="5" id="KW-1185">Reference proteome</keyword>
<organism evidence="4 5">
    <name type="scientific">Thiorhodococcus fuscus</name>
    <dbReference type="NCBI Taxonomy" id="527200"/>
    <lineage>
        <taxon>Bacteria</taxon>
        <taxon>Pseudomonadati</taxon>
        <taxon>Pseudomonadota</taxon>
        <taxon>Gammaproteobacteria</taxon>
        <taxon>Chromatiales</taxon>
        <taxon>Chromatiaceae</taxon>
        <taxon>Thiorhodococcus</taxon>
    </lineage>
</organism>
<evidence type="ECO:0000256" key="1">
    <source>
        <dbReference type="ARBA" id="ARBA00022723"/>
    </source>
</evidence>
<dbReference type="GO" id="GO:0052717">
    <property type="term" value="F:tRNA-specific adenosine-34 deaminase activity"/>
    <property type="evidence" value="ECO:0007669"/>
    <property type="project" value="UniProtKB-EC"/>
</dbReference>
<protein>
    <submittedName>
        <fullName evidence="4">Nucleoside deaminase</fullName>
        <ecNumber evidence="4">3.5.4.33</ecNumber>
    </submittedName>
</protein>
<dbReference type="PANTHER" id="PTHR11079:SF162">
    <property type="entry name" value="RIBOFLAVIN BIOSYNTHESIS PROTEIN PYRD, CHLOROPLASTIC"/>
    <property type="match status" value="1"/>
</dbReference>
<evidence type="ECO:0000259" key="3">
    <source>
        <dbReference type="PROSITE" id="PS51747"/>
    </source>
</evidence>
<keyword evidence="4" id="KW-0378">Hydrolase</keyword>
<gene>
    <name evidence="4" type="ORF">ACFSJC_11195</name>
</gene>
<evidence type="ECO:0000256" key="2">
    <source>
        <dbReference type="ARBA" id="ARBA00022833"/>
    </source>
</evidence>
<dbReference type="Gene3D" id="3.40.140.10">
    <property type="entry name" value="Cytidine Deaminase, domain 2"/>
    <property type="match status" value="1"/>
</dbReference>
<keyword evidence="1" id="KW-0479">Metal-binding</keyword>
<dbReference type="Pfam" id="PF00383">
    <property type="entry name" value="dCMP_cyt_deam_1"/>
    <property type="match status" value="1"/>
</dbReference>
<accession>A0ABW4Y8A1</accession>